<dbReference type="PRINTS" id="PR00455">
    <property type="entry name" value="HTHTETR"/>
</dbReference>
<evidence type="ECO:0000256" key="1">
    <source>
        <dbReference type="ARBA" id="ARBA00023125"/>
    </source>
</evidence>
<dbReference type="InterPro" id="IPR009057">
    <property type="entry name" value="Homeodomain-like_sf"/>
</dbReference>
<feature type="DNA-binding region" description="H-T-H motif" evidence="2">
    <location>
        <begin position="35"/>
        <end position="54"/>
    </location>
</feature>
<dbReference type="PROSITE" id="PS50977">
    <property type="entry name" value="HTH_TETR_2"/>
    <property type="match status" value="1"/>
</dbReference>
<keyword evidence="5" id="KW-1185">Reference proteome</keyword>
<dbReference type="Pfam" id="PF14278">
    <property type="entry name" value="TetR_C_8"/>
    <property type="match status" value="1"/>
</dbReference>
<proteinExistence type="predicted"/>
<dbReference type="Gene3D" id="1.10.357.10">
    <property type="entry name" value="Tetracycline Repressor, domain 2"/>
    <property type="match status" value="1"/>
</dbReference>
<evidence type="ECO:0000313" key="4">
    <source>
        <dbReference type="EMBL" id="MBC9825885.1"/>
    </source>
</evidence>
<keyword evidence="1 2" id="KW-0238">DNA-binding</keyword>
<comment type="caution">
    <text evidence="4">The sequence shown here is derived from an EMBL/GenBank/DDBJ whole genome shotgun (WGS) entry which is preliminary data.</text>
</comment>
<dbReference type="Pfam" id="PF00440">
    <property type="entry name" value="TetR_N"/>
    <property type="match status" value="1"/>
</dbReference>
<gene>
    <name evidence="4" type="ORF">GLO26_08655</name>
</gene>
<evidence type="ECO:0000259" key="3">
    <source>
        <dbReference type="PROSITE" id="PS50977"/>
    </source>
</evidence>
<accession>A0ABR7TDX7</accession>
<dbReference type="RefSeq" id="WP_187948985.1">
    <property type="nucleotide sequence ID" value="NZ_WNJQ01000007.1"/>
</dbReference>
<dbReference type="InterPro" id="IPR001647">
    <property type="entry name" value="HTH_TetR"/>
</dbReference>
<dbReference type="InterPro" id="IPR039532">
    <property type="entry name" value="TetR_C_Firmicutes"/>
</dbReference>
<dbReference type="Proteomes" id="UP000638836">
    <property type="component" value="Unassembled WGS sequence"/>
</dbReference>
<dbReference type="PANTHER" id="PTHR43479">
    <property type="entry name" value="ACREF/ENVCD OPERON REPRESSOR-RELATED"/>
    <property type="match status" value="1"/>
</dbReference>
<feature type="domain" description="HTH tetR-type" evidence="3">
    <location>
        <begin position="12"/>
        <end position="72"/>
    </location>
</feature>
<name>A0ABR7TDX7_9LACT</name>
<evidence type="ECO:0000313" key="5">
    <source>
        <dbReference type="Proteomes" id="UP000638836"/>
    </source>
</evidence>
<dbReference type="EMBL" id="WNJQ01000007">
    <property type="protein sequence ID" value="MBC9825885.1"/>
    <property type="molecule type" value="Genomic_DNA"/>
</dbReference>
<organism evidence="4 5">
    <name type="scientific">Carnobacterium inhibens</name>
    <dbReference type="NCBI Taxonomy" id="147709"/>
    <lineage>
        <taxon>Bacteria</taxon>
        <taxon>Bacillati</taxon>
        <taxon>Bacillota</taxon>
        <taxon>Bacilli</taxon>
        <taxon>Lactobacillales</taxon>
        <taxon>Carnobacteriaceae</taxon>
        <taxon>Carnobacterium</taxon>
    </lineage>
</organism>
<reference evidence="4 5" key="1">
    <citation type="journal article" date="2020" name="Microorganisms">
        <title>New Insight into Antimicrobial Compounds from Food and Marine-Sourced Carnobacterium Species through Phenotype and Genome Analyses.</title>
        <authorList>
            <person name="Begrem S."/>
            <person name="Ivaniuk F."/>
            <person name="Gigout-Chevalier F."/>
            <person name="Kolypczuk L."/>
            <person name="Bonnetot S."/>
            <person name="Leroi F."/>
            <person name="Grovel O."/>
            <person name="Delbarre-Ladrat C."/>
            <person name="Passerini D."/>
        </authorList>
    </citation>
    <scope>NUCLEOTIDE SEQUENCE [LARGE SCALE GENOMIC DNA]</scope>
    <source>
        <strain evidence="4 5">MIP2551</strain>
    </source>
</reference>
<dbReference type="PANTHER" id="PTHR43479:SF7">
    <property type="entry name" value="TETR-FAMILY TRANSCRIPTIONAL REGULATOR"/>
    <property type="match status" value="1"/>
</dbReference>
<dbReference type="InterPro" id="IPR050624">
    <property type="entry name" value="HTH-type_Tx_Regulator"/>
</dbReference>
<dbReference type="SUPFAM" id="SSF46689">
    <property type="entry name" value="Homeodomain-like"/>
    <property type="match status" value="1"/>
</dbReference>
<protein>
    <submittedName>
        <fullName evidence="4">TetR family transcriptional regulator</fullName>
    </submittedName>
</protein>
<sequence length="207" mass="23994">MSEKEVVDIRIMRSKKAISEAFIELLKESEFKTITITDIVNKAGVNRGTFYKHYAYKEDILKELQDQFLDYLAVVLQDNYQQIDYSQLQTVPLSDALFAVIYEHRQFFHLAIHSVGFLNFQMHFSALLKEFLINNFLSTTPYSPKYQDLLGAYVANGIYGYLVEWDATSYVSTPAEMAQQLTDIFVLDRNVFKLPVSGRIPKDELFD</sequence>
<evidence type="ECO:0000256" key="2">
    <source>
        <dbReference type="PROSITE-ProRule" id="PRU00335"/>
    </source>
</evidence>